<dbReference type="PANTHER" id="PTHR11659:SF0">
    <property type="entry name" value="GLUTAMYL-TRNA(GLN) AMIDOTRANSFERASE SUBUNIT B, MITOCHONDRIAL"/>
    <property type="match status" value="1"/>
</dbReference>
<dbReference type="GO" id="GO:0030956">
    <property type="term" value="C:glutamyl-tRNA(Gln) amidotransferase complex"/>
    <property type="evidence" value="ECO:0007669"/>
    <property type="project" value="TreeGrafter"/>
</dbReference>
<name>A0A9N9HQ99_9GLOM</name>
<evidence type="ECO:0000313" key="6">
    <source>
        <dbReference type="EMBL" id="CAG8700662.1"/>
    </source>
</evidence>
<dbReference type="EMBL" id="CAJVPZ010020489">
    <property type="protein sequence ID" value="CAG8700662.1"/>
    <property type="molecule type" value="Genomic_DNA"/>
</dbReference>
<evidence type="ECO:0000313" key="7">
    <source>
        <dbReference type="Proteomes" id="UP000789396"/>
    </source>
</evidence>
<dbReference type="OrthoDB" id="1722066at2759"/>
<dbReference type="InterPro" id="IPR014746">
    <property type="entry name" value="Gln_synth/guanido_kin_cat_dom"/>
</dbReference>
<keyword evidence="3" id="KW-0067">ATP-binding</keyword>
<reference evidence="6" key="1">
    <citation type="submission" date="2021-06" db="EMBL/GenBank/DDBJ databases">
        <authorList>
            <person name="Kallberg Y."/>
            <person name="Tangrot J."/>
            <person name="Rosling A."/>
        </authorList>
    </citation>
    <scope>NUCLEOTIDE SEQUENCE</scope>
    <source>
        <strain evidence="6">IN212</strain>
    </source>
</reference>
<dbReference type="PANTHER" id="PTHR11659">
    <property type="entry name" value="GLUTAMYL-TRNA GLN AMIDOTRANSFERASE SUBUNIT B MITOCHONDRIAL AND PROKARYOTIC PET112-RELATED"/>
    <property type="match status" value="1"/>
</dbReference>
<feature type="domain" description="Aspartyl/Glutamyl-tRNA(Gln) amidotransferase subunit B/E catalytic" evidence="5">
    <location>
        <begin position="7"/>
        <end position="77"/>
    </location>
</feature>
<evidence type="ECO:0000256" key="3">
    <source>
        <dbReference type="ARBA" id="ARBA00022840"/>
    </source>
</evidence>
<dbReference type="GO" id="GO:0032543">
    <property type="term" value="P:mitochondrial translation"/>
    <property type="evidence" value="ECO:0007669"/>
    <property type="project" value="TreeGrafter"/>
</dbReference>
<proteinExistence type="predicted"/>
<evidence type="ECO:0000256" key="1">
    <source>
        <dbReference type="ARBA" id="ARBA00022598"/>
    </source>
</evidence>
<dbReference type="GO" id="GO:0070681">
    <property type="term" value="P:glutaminyl-tRNAGln biosynthesis via transamidation"/>
    <property type="evidence" value="ECO:0007669"/>
    <property type="project" value="TreeGrafter"/>
</dbReference>
<keyword evidence="2" id="KW-0547">Nucleotide-binding</keyword>
<evidence type="ECO:0000256" key="2">
    <source>
        <dbReference type="ARBA" id="ARBA00022741"/>
    </source>
</evidence>
<dbReference type="InterPro" id="IPR017959">
    <property type="entry name" value="Asn/Gln-tRNA_amidoTrfase_suB/E"/>
</dbReference>
<organism evidence="6 7">
    <name type="scientific">Racocetra fulgida</name>
    <dbReference type="NCBI Taxonomy" id="60492"/>
    <lineage>
        <taxon>Eukaryota</taxon>
        <taxon>Fungi</taxon>
        <taxon>Fungi incertae sedis</taxon>
        <taxon>Mucoromycota</taxon>
        <taxon>Glomeromycotina</taxon>
        <taxon>Glomeromycetes</taxon>
        <taxon>Diversisporales</taxon>
        <taxon>Gigasporaceae</taxon>
        <taxon>Racocetra</taxon>
    </lineage>
</organism>
<keyword evidence="4" id="KW-0648">Protein biosynthesis</keyword>
<gene>
    <name evidence="6" type="ORF">RFULGI_LOCUS10393</name>
</gene>
<evidence type="ECO:0000256" key="4">
    <source>
        <dbReference type="ARBA" id="ARBA00022917"/>
    </source>
</evidence>
<sequence>MINKIASSTSFNEPVNTNVSVIDAAFPGTLPQLNAKCVELAVTASLALSGNVQLVSSFDRKQYFYPDLPSGYQITQHY</sequence>
<comment type="caution">
    <text evidence="6">The sequence shown here is derived from an EMBL/GenBank/DDBJ whole genome shotgun (WGS) entry which is preliminary data.</text>
</comment>
<dbReference type="InterPro" id="IPR006075">
    <property type="entry name" value="Asn/Gln-tRNA_Trfase_suB/E_cat"/>
</dbReference>
<protein>
    <submittedName>
        <fullName evidence="6">9553_t:CDS:1</fullName>
    </submittedName>
</protein>
<dbReference type="GO" id="GO:0005524">
    <property type="term" value="F:ATP binding"/>
    <property type="evidence" value="ECO:0007669"/>
    <property type="project" value="UniProtKB-KW"/>
</dbReference>
<evidence type="ECO:0000259" key="5">
    <source>
        <dbReference type="Pfam" id="PF02934"/>
    </source>
</evidence>
<feature type="non-terminal residue" evidence="6">
    <location>
        <position position="78"/>
    </location>
</feature>
<keyword evidence="7" id="KW-1185">Reference proteome</keyword>
<dbReference type="GO" id="GO:0050567">
    <property type="term" value="F:glutaminyl-tRNA synthase (glutamine-hydrolyzing) activity"/>
    <property type="evidence" value="ECO:0007669"/>
    <property type="project" value="TreeGrafter"/>
</dbReference>
<dbReference type="AlphaFoldDB" id="A0A9N9HQ99"/>
<dbReference type="Pfam" id="PF02934">
    <property type="entry name" value="GatB_N"/>
    <property type="match status" value="1"/>
</dbReference>
<dbReference type="Proteomes" id="UP000789396">
    <property type="component" value="Unassembled WGS sequence"/>
</dbReference>
<accession>A0A9N9HQ99</accession>
<keyword evidence="1" id="KW-0436">Ligase</keyword>
<dbReference type="GO" id="GO:0005739">
    <property type="term" value="C:mitochondrion"/>
    <property type="evidence" value="ECO:0007669"/>
    <property type="project" value="TreeGrafter"/>
</dbReference>
<dbReference type="SUPFAM" id="SSF55931">
    <property type="entry name" value="Glutamine synthetase/guanido kinase"/>
    <property type="match status" value="1"/>
</dbReference>